<evidence type="ECO:0000313" key="3">
    <source>
        <dbReference type="Proteomes" id="UP000623129"/>
    </source>
</evidence>
<proteinExistence type="predicted"/>
<reference evidence="2" key="1">
    <citation type="submission" date="2020-01" db="EMBL/GenBank/DDBJ databases">
        <title>Genome sequence of Kobresia littledalei, the first chromosome-level genome in the family Cyperaceae.</title>
        <authorList>
            <person name="Qu G."/>
        </authorList>
    </citation>
    <scope>NUCLEOTIDE SEQUENCE</scope>
    <source>
        <strain evidence="2">C.B.Clarke</strain>
        <tissue evidence="2">Leaf</tissue>
    </source>
</reference>
<evidence type="ECO:0008006" key="4">
    <source>
        <dbReference type="Google" id="ProtNLM"/>
    </source>
</evidence>
<dbReference type="PANTHER" id="PTHR33443">
    <property type="entry name" value="ZGC:112980"/>
    <property type="match status" value="1"/>
</dbReference>
<comment type="caution">
    <text evidence="2">The sequence shown here is derived from an EMBL/GenBank/DDBJ whole genome shotgun (WGS) entry which is preliminary data.</text>
</comment>
<dbReference type="InterPro" id="IPR053234">
    <property type="entry name" value="RPM1_Interactor"/>
</dbReference>
<dbReference type="PANTHER" id="PTHR33443:SF30">
    <property type="entry name" value="SARCOSINE DEHYDROGENASE-2C PROTEIN"/>
    <property type="match status" value="1"/>
</dbReference>
<sequence length="466" mass="51140">MGSYSDVVDISSEEEDANNSINNSFMKNHLNGSGDALEWFDDLIIMDELSTPPVVGPKKTVFPTRLSDSDDDQIHDKSGGGDEDDDCQVLDSDPDKSAVAVSGDKVDDSDEIEIVGSKGEVACRDFPHPRHLCANFPFNTTSHDKYCKMCHCYVCDSPAPCTYWGNSIDFDSHCHATDKIPMWKKLRDSNKAPSLQKNTLQNVTSRAMPPWCPVPQKSYEPNINQVSRPISIQIPSQRSTNIGPITTGSMHGHRSGPYLPFRSHQLTRSNSMHVDSRDVFKRTGQPCHRVLNMHQTQPGPVLNQSHSTSNESLLRSLNAVQNNALQRTQSQSSASMQIPTSMNVPVLPQTQMVLTDVTSKSWQDILASVASELGVPDYSVNSSVVQQPINTSIPAQSGTIGGTQTGNMPARTQLIDSTMEQNTSNLIANGISGNLHANVQDAYDAVVSSPLFGFDENWIDMQEFSQ</sequence>
<evidence type="ECO:0000313" key="2">
    <source>
        <dbReference type="EMBL" id="KAF3328121.1"/>
    </source>
</evidence>
<protein>
    <recommendedName>
        <fullName evidence="4">RPM1 interacting protein 13</fullName>
    </recommendedName>
</protein>
<dbReference type="AlphaFoldDB" id="A0A833V825"/>
<organism evidence="2 3">
    <name type="scientific">Carex littledalei</name>
    <dbReference type="NCBI Taxonomy" id="544730"/>
    <lineage>
        <taxon>Eukaryota</taxon>
        <taxon>Viridiplantae</taxon>
        <taxon>Streptophyta</taxon>
        <taxon>Embryophyta</taxon>
        <taxon>Tracheophyta</taxon>
        <taxon>Spermatophyta</taxon>
        <taxon>Magnoliopsida</taxon>
        <taxon>Liliopsida</taxon>
        <taxon>Poales</taxon>
        <taxon>Cyperaceae</taxon>
        <taxon>Cyperoideae</taxon>
        <taxon>Cariceae</taxon>
        <taxon>Carex</taxon>
        <taxon>Carex subgen. Euthyceras</taxon>
    </lineage>
</organism>
<dbReference type="Proteomes" id="UP000623129">
    <property type="component" value="Unassembled WGS sequence"/>
</dbReference>
<dbReference type="EMBL" id="SWLB01000016">
    <property type="protein sequence ID" value="KAF3328121.1"/>
    <property type="molecule type" value="Genomic_DNA"/>
</dbReference>
<gene>
    <name evidence="2" type="ORF">FCM35_KLT06727</name>
</gene>
<feature type="region of interest" description="Disordered" evidence="1">
    <location>
        <begin position="56"/>
        <end position="105"/>
    </location>
</feature>
<name>A0A833V825_9POAL</name>
<accession>A0A833V825</accession>
<evidence type="ECO:0000256" key="1">
    <source>
        <dbReference type="SAM" id="MobiDB-lite"/>
    </source>
</evidence>
<dbReference type="OrthoDB" id="266020at2759"/>
<keyword evidence="3" id="KW-1185">Reference proteome</keyword>